<dbReference type="RefSeq" id="WP_149484824.1">
    <property type="nucleotide sequence ID" value="NZ_CP036150.1"/>
</dbReference>
<dbReference type="InterPro" id="IPR036005">
    <property type="entry name" value="Creatinase/aminopeptidase-like"/>
</dbReference>
<dbReference type="Pfam" id="PF00557">
    <property type="entry name" value="Peptidase_M24"/>
    <property type="match status" value="1"/>
</dbReference>
<accession>A0A5C1QGR2</accession>
<gene>
    <name evidence="2" type="ORF">EXM22_01565</name>
</gene>
<dbReference type="InterPro" id="IPR050659">
    <property type="entry name" value="Peptidase_M24B"/>
</dbReference>
<dbReference type="KEGG" id="ock:EXM22_01565"/>
<protein>
    <submittedName>
        <fullName evidence="2">M24 family metallopeptidase</fullName>
    </submittedName>
</protein>
<organism evidence="2 3">
    <name type="scientific">Oceanispirochaeta crateris</name>
    <dbReference type="NCBI Taxonomy" id="2518645"/>
    <lineage>
        <taxon>Bacteria</taxon>
        <taxon>Pseudomonadati</taxon>
        <taxon>Spirochaetota</taxon>
        <taxon>Spirochaetia</taxon>
        <taxon>Spirochaetales</taxon>
        <taxon>Spirochaetaceae</taxon>
        <taxon>Oceanispirochaeta</taxon>
    </lineage>
</organism>
<dbReference type="OrthoDB" id="4850044at2"/>
<dbReference type="EMBL" id="CP036150">
    <property type="protein sequence ID" value="QEN06741.1"/>
    <property type="molecule type" value="Genomic_DNA"/>
</dbReference>
<proteinExistence type="predicted"/>
<evidence type="ECO:0000313" key="3">
    <source>
        <dbReference type="Proteomes" id="UP000324209"/>
    </source>
</evidence>
<name>A0A5C1QGR2_9SPIO</name>
<keyword evidence="3" id="KW-1185">Reference proteome</keyword>
<evidence type="ECO:0000313" key="2">
    <source>
        <dbReference type="EMBL" id="QEN06741.1"/>
    </source>
</evidence>
<dbReference type="CDD" id="cd01066">
    <property type="entry name" value="APP_MetAP"/>
    <property type="match status" value="1"/>
</dbReference>
<dbReference type="Proteomes" id="UP000324209">
    <property type="component" value="Chromosome"/>
</dbReference>
<dbReference type="AlphaFoldDB" id="A0A5C1QGR2"/>
<dbReference type="InterPro" id="IPR000994">
    <property type="entry name" value="Pept_M24"/>
</dbReference>
<sequence>MKVDEINHKIKLIRTMMKDEAMEAVYIKKQANYSWLTAGGLNQVGIGSEMGAFGLLLTMTSLYCVATNIEATRAKVEERLEEKGFEFLIFSWDDEKGESRSISSIVSPKSIGSDCGMGKDLNRQIQKLRFSLVDSEIERYRLLGDQVSRSLEEVLFRVKPGDKECSVIGRLTESLWDHRIDYITIFCASDHRITNFRHPIATEKKIEKRVMLGVNARKGGLIVCLTRFLQFGPVDSQLHKQYRDNVEIDCRMIEATVPGTPVNEILKLAVREYSRLGYESEYKNHHQGGSIGYQGRDYRVNFDSPYLVQNNQGFCWNPSISGTKSEDTILATNGTPEFITHPCSFPTITVETETDRYIRPDILSV</sequence>
<dbReference type="PANTHER" id="PTHR46112:SF3">
    <property type="entry name" value="AMINOPEPTIDASE YPDF"/>
    <property type="match status" value="1"/>
</dbReference>
<dbReference type="Gene3D" id="3.90.230.10">
    <property type="entry name" value="Creatinase/methionine aminopeptidase superfamily"/>
    <property type="match status" value="1"/>
</dbReference>
<dbReference type="SUPFAM" id="SSF55920">
    <property type="entry name" value="Creatinase/aminopeptidase"/>
    <property type="match status" value="1"/>
</dbReference>
<feature type="domain" description="Peptidase M24" evidence="1">
    <location>
        <begin position="140"/>
        <end position="332"/>
    </location>
</feature>
<dbReference type="PANTHER" id="PTHR46112">
    <property type="entry name" value="AMINOPEPTIDASE"/>
    <property type="match status" value="1"/>
</dbReference>
<reference evidence="2 3" key="1">
    <citation type="submission" date="2019-02" db="EMBL/GenBank/DDBJ databases">
        <title>Complete Genome Sequence and Methylome Analysis of free living Spirochaetas.</title>
        <authorList>
            <person name="Fomenkov A."/>
            <person name="Dubinina G."/>
            <person name="Leshcheva N."/>
            <person name="Mikheeva N."/>
            <person name="Grabovich M."/>
            <person name="Vincze T."/>
            <person name="Roberts R.J."/>
        </authorList>
    </citation>
    <scope>NUCLEOTIDE SEQUENCE [LARGE SCALE GENOMIC DNA]</scope>
    <source>
        <strain evidence="2 3">K2</strain>
    </source>
</reference>
<evidence type="ECO:0000259" key="1">
    <source>
        <dbReference type="Pfam" id="PF00557"/>
    </source>
</evidence>